<dbReference type="CDD" id="cd03443">
    <property type="entry name" value="PaaI_thioesterase"/>
    <property type="match status" value="1"/>
</dbReference>
<dbReference type="InterPro" id="IPR039298">
    <property type="entry name" value="ACOT13"/>
</dbReference>
<evidence type="ECO:0000256" key="2">
    <source>
        <dbReference type="ARBA" id="ARBA00022801"/>
    </source>
</evidence>
<accession>A0A2R8B164</accession>
<proteinExistence type="inferred from homology"/>
<gene>
    <name evidence="4" type="ORF">PRI8871_03730</name>
</gene>
<evidence type="ECO:0000259" key="3">
    <source>
        <dbReference type="Pfam" id="PF03061"/>
    </source>
</evidence>
<dbReference type="InterPro" id="IPR006683">
    <property type="entry name" value="Thioestr_dom"/>
</dbReference>
<evidence type="ECO:0000256" key="1">
    <source>
        <dbReference type="ARBA" id="ARBA00008324"/>
    </source>
</evidence>
<reference evidence="5" key="1">
    <citation type="submission" date="2018-03" db="EMBL/GenBank/DDBJ databases">
        <authorList>
            <person name="Rodrigo-Torres L."/>
            <person name="Arahal R. D."/>
            <person name="Lucena T."/>
        </authorList>
    </citation>
    <scope>NUCLEOTIDE SEQUENCE [LARGE SCALE GENOMIC DNA]</scope>
    <source>
        <strain evidence="5">CECT 8871</strain>
    </source>
</reference>
<name>A0A2R8B164_9RHOB</name>
<dbReference type="NCBIfam" id="TIGR00369">
    <property type="entry name" value="unchar_dom_1"/>
    <property type="match status" value="1"/>
</dbReference>
<dbReference type="OrthoDB" id="8588611at2"/>
<dbReference type="GO" id="GO:0047617">
    <property type="term" value="F:fatty acyl-CoA hydrolase activity"/>
    <property type="evidence" value="ECO:0007669"/>
    <property type="project" value="InterPro"/>
</dbReference>
<comment type="similarity">
    <text evidence="1">Belongs to the thioesterase PaaI family.</text>
</comment>
<feature type="domain" description="Thioesterase" evidence="3">
    <location>
        <begin position="48"/>
        <end position="118"/>
    </location>
</feature>
<dbReference type="Pfam" id="PF03061">
    <property type="entry name" value="4HBT"/>
    <property type="match status" value="1"/>
</dbReference>
<dbReference type="PANTHER" id="PTHR21660">
    <property type="entry name" value="THIOESTERASE SUPERFAMILY MEMBER-RELATED"/>
    <property type="match status" value="1"/>
</dbReference>
<sequence length="135" mass="14066">MIDIKAANAALEDNFASWVKALRPKVTEIGPDAAVLEIPITEDIARVGGIVSGQALSALADTAMVFACAGHLGEFTPVATTNLETRFLRPGTGDTIRCTARVIRGGKALIFAEATLTALPADKPVAQASATFFKP</sequence>
<dbReference type="Proteomes" id="UP000244904">
    <property type="component" value="Unassembled WGS sequence"/>
</dbReference>
<dbReference type="EMBL" id="OMOJ01000016">
    <property type="protein sequence ID" value="SPF81904.1"/>
    <property type="molecule type" value="Genomic_DNA"/>
</dbReference>
<keyword evidence="5" id="KW-1185">Reference proteome</keyword>
<dbReference type="PANTHER" id="PTHR21660:SF1">
    <property type="entry name" value="ACYL-COENZYME A THIOESTERASE 13"/>
    <property type="match status" value="1"/>
</dbReference>
<dbReference type="SUPFAM" id="SSF54637">
    <property type="entry name" value="Thioesterase/thiol ester dehydrase-isomerase"/>
    <property type="match status" value="1"/>
</dbReference>
<protein>
    <recommendedName>
        <fullName evidence="3">Thioesterase domain-containing protein</fullName>
    </recommendedName>
</protein>
<dbReference type="AlphaFoldDB" id="A0A2R8B164"/>
<dbReference type="Gene3D" id="3.10.129.10">
    <property type="entry name" value="Hotdog Thioesterase"/>
    <property type="match status" value="1"/>
</dbReference>
<evidence type="ECO:0000313" key="5">
    <source>
        <dbReference type="Proteomes" id="UP000244904"/>
    </source>
</evidence>
<evidence type="ECO:0000313" key="4">
    <source>
        <dbReference type="EMBL" id="SPF81904.1"/>
    </source>
</evidence>
<dbReference type="InterPro" id="IPR029069">
    <property type="entry name" value="HotDog_dom_sf"/>
</dbReference>
<dbReference type="InterPro" id="IPR003736">
    <property type="entry name" value="PAAI_dom"/>
</dbReference>
<dbReference type="RefSeq" id="WP_108887677.1">
    <property type="nucleotide sequence ID" value="NZ_OMOJ01000016.1"/>
</dbReference>
<organism evidence="4 5">
    <name type="scientific">Pseudoprimorskyibacter insulae</name>
    <dbReference type="NCBI Taxonomy" id="1695997"/>
    <lineage>
        <taxon>Bacteria</taxon>
        <taxon>Pseudomonadati</taxon>
        <taxon>Pseudomonadota</taxon>
        <taxon>Alphaproteobacteria</taxon>
        <taxon>Rhodobacterales</taxon>
        <taxon>Paracoccaceae</taxon>
        <taxon>Pseudoprimorskyibacter</taxon>
    </lineage>
</organism>
<keyword evidence="2" id="KW-0378">Hydrolase</keyword>